<keyword evidence="1" id="KW-0805">Transcription regulation</keyword>
<evidence type="ECO:0000256" key="2">
    <source>
        <dbReference type="ARBA" id="ARBA00023125"/>
    </source>
</evidence>
<feature type="compositionally biased region" description="Polar residues" evidence="5">
    <location>
        <begin position="83"/>
        <end position="111"/>
    </location>
</feature>
<comment type="caution">
    <text evidence="6">The sequence shown here is derived from an EMBL/GenBank/DDBJ whole genome shotgun (WGS) entry which is preliminary data.</text>
</comment>
<name>A0A317WWE0_9EURO</name>
<dbReference type="GO" id="GO:0003677">
    <property type="term" value="F:DNA binding"/>
    <property type="evidence" value="ECO:0007669"/>
    <property type="project" value="UniProtKB-KW"/>
</dbReference>
<evidence type="ECO:0000313" key="7">
    <source>
        <dbReference type="Proteomes" id="UP000246702"/>
    </source>
</evidence>
<dbReference type="RefSeq" id="XP_025468543.1">
    <property type="nucleotide sequence ID" value="XM_025607461.1"/>
</dbReference>
<organism evidence="6 7">
    <name type="scientific">Aspergillus sclerotioniger CBS 115572</name>
    <dbReference type="NCBI Taxonomy" id="1450535"/>
    <lineage>
        <taxon>Eukaryota</taxon>
        <taxon>Fungi</taxon>
        <taxon>Dikarya</taxon>
        <taxon>Ascomycota</taxon>
        <taxon>Pezizomycotina</taxon>
        <taxon>Eurotiomycetes</taxon>
        <taxon>Eurotiomycetidae</taxon>
        <taxon>Eurotiales</taxon>
        <taxon>Aspergillaceae</taxon>
        <taxon>Aspergillus</taxon>
        <taxon>Aspergillus subgen. Circumdati</taxon>
    </lineage>
</organism>
<dbReference type="OrthoDB" id="4427833at2759"/>
<dbReference type="Proteomes" id="UP000246702">
    <property type="component" value="Unassembled WGS sequence"/>
</dbReference>
<sequence length="179" mass="19909">MLRLVPHSSTHQSKWHHQRTKTTDAMSDTVARPIGESVSHELARNNQMGGECFLKRFSQWFWSVWMIAGSETHDALADPANRSRGTNCASKPNGHGTTRTSGGENDTGLQEQSKHSHPCKACQTWGAVCDQQKPRCSHCLDQQILCFYVSPPRRSTKRSTKARSAHLEVVNSSPSLLAN</sequence>
<dbReference type="InterPro" id="IPR036864">
    <property type="entry name" value="Zn2-C6_fun-type_DNA-bd_sf"/>
</dbReference>
<evidence type="ECO:0000256" key="1">
    <source>
        <dbReference type="ARBA" id="ARBA00023015"/>
    </source>
</evidence>
<keyword evidence="4" id="KW-0539">Nucleus</keyword>
<reference evidence="6 7" key="1">
    <citation type="submission" date="2016-12" db="EMBL/GenBank/DDBJ databases">
        <title>The genomes of Aspergillus section Nigri reveals drivers in fungal speciation.</title>
        <authorList>
            <consortium name="DOE Joint Genome Institute"/>
            <person name="Vesth T.C."/>
            <person name="Nybo J."/>
            <person name="Theobald S."/>
            <person name="Brandl J."/>
            <person name="Frisvad J.C."/>
            <person name="Nielsen K.F."/>
            <person name="Lyhne E.K."/>
            <person name="Kogle M.E."/>
            <person name="Kuo A."/>
            <person name="Riley R."/>
            <person name="Clum A."/>
            <person name="Nolan M."/>
            <person name="Lipzen A."/>
            <person name="Salamov A."/>
            <person name="Henrissat B."/>
            <person name="Wiebenga A."/>
            <person name="De Vries R.P."/>
            <person name="Grigoriev I.V."/>
            <person name="Mortensen U.H."/>
            <person name="Andersen M.R."/>
            <person name="Baker S.E."/>
        </authorList>
    </citation>
    <scope>NUCLEOTIDE SEQUENCE [LARGE SCALE GENOMIC DNA]</scope>
    <source>
        <strain evidence="6 7">CBS 115572</strain>
    </source>
</reference>
<feature type="compositionally biased region" description="Polar residues" evidence="5">
    <location>
        <begin position="170"/>
        <end position="179"/>
    </location>
</feature>
<feature type="region of interest" description="Disordered" evidence="5">
    <location>
        <begin position="1"/>
        <end position="26"/>
    </location>
</feature>
<dbReference type="GO" id="GO:0000981">
    <property type="term" value="F:DNA-binding transcription factor activity, RNA polymerase II-specific"/>
    <property type="evidence" value="ECO:0007669"/>
    <property type="project" value="InterPro"/>
</dbReference>
<proteinExistence type="predicted"/>
<dbReference type="EMBL" id="MSFK01000011">
    <property type="protein sequence ID" value="PWY89632.1"/>
    <property type="molecule type" value="Genomic_DNA"/>
</dbReference>
<evidence type="ECO:0000313" key="6">
    <source>
        <dbReference type="EMBL" id="PWY89632.1"/>
    </source>
</evidence>
<dbReference type="GeneID" id="37109604"/>
<evidence type="ECO:0000256" key="4">
    <source>
        <dbReference type="ARBA" id="ARBA00023242"/>
    </source>
</evidence>
<feature type="region of interest" description="Disordered" evidence="5">
    <location>
        <begin position="82"/>
        <end position="113"/>
    </location>
</feature>
<protein>
    <recommendedName>
        <fullName evidence="8">Zn(2)-C6 fungal-type domain-containing protein</fullName>
    </recommendedName>
</protein>
<keyword evidence="3" id="KW-0804">Transcription</keyword>
<evidence type="ECO:0000256" key="5">
    <source>
        <dbReference type="SAM" id="MobiDB-lite"/>
    </source>
</evidence>
<dbReference type="SUPFAM" id="SSF57701">
    <property type="entry name" value="Zn2/Cys6 DNA-binding domain"/>
    <property type="match status" value="1"/>
</dbReference>
<dbReference type="GO" id="GO:0008270">
    <property type="term" value="F:zinc ion binding"/>
    <property type="evidence" value="ECO:0007669"/>
    <property type="project" value="InterPro"/>
</dbReference>
<feature type="region of interest" description="Disordered" evidence="5">
    <location>
        <begin position="157"/>
        <end position="179"/>
    </location>
</feature>
<gene>
    <name evidence="6" type="ORF">BO94DRAFT_42786</name>
</gene>
<keyword evidence="7" id="KW-1185">Reference proteome</keyword>
<dbReference type="AlphaFoldDB" id="A0A317WWE0"/>
<accession>A0A317WWE0</accession>
<evidence type="ECO:0008006" key="8">
    <source>
        <dbReference type="Google" id="ProtNLM"/>
    </source>
</evidence>
<dbReference type="Gene3D" id="4.10.240.10">
    <property type="entry name" value="Zn(2)-C6 fungal-type DNA-binding domain"/>
    <property type="match status" value="1"/>
</dbReference>
<evidence type="ECO:0000256" key="3">
    <source>
        <dbReference type="ARBA" id="ARBA00023163"/>
    </source>
</evidence>
<keyword evidence="2" id="KW-0238">DNA-binding</keyword>